<dbReference type="PANTHER" id="PTHR33360">
    <property type="entry name" value="TRANSPOSASE FOR INSERTION SEQUENCE ELEMENT IS200"/>
    <property type="match status" value="1"/>
</dbReference>
<dbReference type="InterPro" id="IPR036515">
    <property type="entry name" value="Transposase_17_sf"/>
</dbReference>
<dbReference type="SMART" id="SM01321">
    <property type="entry name" value="Y1_Tnp"/>
    <property type="match status" value="1"/>
</dbReference>
<organism evidence="2 3">
    <name type="scientific">Haloferula helveola</name>
    <dbReference type="NCBI Taxonomy" id="490095"/>
    <lineage>
        <taxon>Bacteria</taxon>
        <taxon>Pseudomonadati</taxon>
        <taxon>Verrucomicrobiota</taxon>
        <taxon>Verrucomicrobiia</taxon>
        <taxon>Verrucomicrobiales</taxon>
        <taxon>Verrucomicrobiaceae</taxon>
        <taxon>Haloferula</taxon>
    </lineage>
</organism>
<dbReference type="Pfam" id="PF01797">
    <property type="entry name" value="Y1_Tnp"/>
    <property type="match status" value="1"/>
</dbReference>
<feature type="domain" description="Transposase IS200-like" evidence="1">
    <location>
        <begin position="5"/>
        <end position="119"/>
    </location>
</feature>
<name>A0ABN6H719_9BACT</name>
<protein>
    <submittedName>
        <fullName evidence="2">Transposase</fullName>
    </submittedName>
</protein>
<dbReference type="Proteomes" id="UP001374893">
    <property type="component" value="Chromosome"/>
</dbReference>
<reference evidence="2 3" key="1">
    <citation type="submission" date="2021-06" db="EMBL/GenBank/DDBJ databases">
        <title>Complete genome of Haloferula helveola possessing various polysaccharide degrading enzymes.</title>
        <authorList>
            <person name="Takami H."/>
            <person name="Huang C."/>
            <person name="Hamasaki K."/>
        </authorList>
    </citation>
    <scope>NUCLEOTIDE SEQUENCE [LARGE SCALE GENOMIC DNA]</scope>
    <source>
        <strain evidence="2 3">CN-1</strain>
    </source>
</reference>
<evidence type="ECO:0000313" key="3">
    <source>
        <dbReference type="Proteomes" id="UP001374893"/>
    </source>
</evidence>
<dbReference type="Gene3D" id="3.30.70.1290">
    <property type="entry name" value="Transposase IS200-like"/>
    <property type="match status" value="1"/>
</dbReference>
<sequence length="159" mass="18135">MANTYTQLYIQVVFAVSGRQCLISERHNDELQKYITGIVSGQGQKLIAINNMPDHIHILVGLKPSMAISDLVRAIKASSSAFINQQNWVPGRFEWQQGFGAFSYGHSQLGSVVRYIRNQQEHHRTKTFTDEYLALLDKFEVPHDQRYIFKPIEGADPGR</sequence>
<dbReference type="PANTHER" id="PTHR33360:SF2">
    <property type="entry name" value="TRANSPOSASE FOR INSERTION SEQUENCE ELEMENT IS200"/>
    <property type="match status" value="1"/>
</dbReference>
<accession>A0ABN6H719</accession>
<proteinExistence type="predicted"/>
<dbReference type="SUPFAM" id="SSF143422">
    <property type="entry name" value="Transposase IS200-like"/>
    <property type="match status" value="1"/>
</dbReference>
<dbReference type="RefSeq" id="WP_338684619.1">
    <property type="nucleotide sequence ID" value="NZ_AP024702.1"/>
</dbReference>
<evidence type="ECO:0000313" key="2">
    <source>
        <dbReference type="EMBL" id="BCX48412.1"/>
    </source>
</evidence>
<keyword evidence="3" id="KW-1185">Reference proteome</keyword>
<dbReference type="NCBIfam" id="NF033573">
    <property type="entry name" value="transpos_IS200"/>
    <property type="match status" value="1"/>
</dbReference>
<gene>
    <name evidence="2" type="ORF">HAHE_23200</name>
</gene>
<dbReference type="InterPro" id="IPR002686">
    <property type="entry name" value="Transposase_17"/>
</dbReference>
<dbReference type="EMBL" id="AP024702">
    <property type="protein sequence ID" value="BCX48412.1"/>
    <property type="molecule type" value="Genomic_DNA"/>
</dbReference>
<evidence type="ECO:0000259" key="1">
    <source>
        <dbReference type="SMART" id="SM01321"/>
    </source>
</evidence>